<evidence type="ECO:0000313" key="5">
    <source>
        <dbReference type="Proteomes" id="UP000515860"/>
    </source>
</evidence>
<reference evidence="4 5" key="1">
    <citation type="submission" date="2020-08" db="EMBL/GenBank/DDBJ databases">
        <authorList>
            <person name="Liu C."/>
            <person name="Sun Q."/>
        </authorList>
    </citation>
    <scope>NUCLEOTIDE SEQUENCE [LARGE SCALE GENOMIC DNA]</scope>
    <source>
        <strain evidence="4 5">NSJ-29</strain>
    </source>
</reference>
<dbReference type="KEGG" id="whj:H9Q79_08740"/>
<dbReference type="Pfam" id="PF13181">
    <property type="entry name" value="TPR_8"/>
    <property type="match status" value="1"/>
</dbReference>
<keyword evidence="5" id="KW-1185">Reference proteome</keyword>
<evidence type="ECO:0000256" key="2">
    <source>
        <dbReference type="ARBA" id="ARBA00022803"/>
    </source>
</evidence>
<dbReference type="Gene3D" id="1.25.40.10">
    <property type="entry name" value="Tetratricopeptide repeat domain"/>
    <property type="match status" value="2"/>
</dbReference>
<feature type="repeat" description="TPR" evidence="3">
    <location>
        <begin position="229"/>
        <end position="262"/>
    </location>
</feature>
<gene>
    <name evidence="4" type="ORF">H9Q79_08740</name>
</gene>
<accession>A0A7G9GHQ0</accession>
<evidence type="ECO:0000313" key="4">
    <source>
        <dbReference type="EMBL" id="QNM10332.1"/>
    </source>
</evidence>
<evidence type="ECO:0000256" key="1">
    <source>
        <dbReference type="ARBA" id="ARBA00022737"/>
    </source>
</evidence>
<proteinExistence type="predicted"/>
<keyword evidence="2 3" id="KW-0802">TPR repeat</keyword>
<dbReference type="PANTHER" id="PTHR45641:SF19">
    <property type="entry name" value="NEPHROCYSTIN-3"/>
    <property type="match status" value="1"/>
</dbReference>
<dbReference type="PANTHER" id="PTHR45641">
    <property type="entry name" value="TETRATRICOPEPTIDE REPEAT PROTEIN (AFU_ORTHOLOGUE AFUA_6G03870)"/>
    <property type="match status" value="1"/>
</dbReference>
<dbReference type="RefSeq" id="WP_118643111.1">
    <property type="nucleotide sequence ID" value="NZ_CP060635.1"/>
</dbReference>
<dbReference type="InterPro" id="IPR019734">
    <property type="entry name" value="TPR_rpt"/>
</dbReference>
<dbReference type="SMART" id="SM00028">
    <property type="entry name" value="TPR"/>
    <property type="match status" value="5"/>
</dbReference>
<dbReference type="AlphaFoldDB" id="A0A7G9GHQ0"/>
<organism evidence="4 5">
    <name type="scientific">Wansuia hejianensis</name>
    <dbReference type="NCBI Taxonomy" id="2763667"/>
    <lineage>
        <taxon>Bacteria</taxon>
        <taxon>Bacillati</taxon>
        <taxon>Bacillota</taxon>
        <taxon>Clostridia</taxon>
        <taxon>Lachnospirales</taxon>
        <taxon>Lachnospiraceae</taxon>
        <taxon>Wansuia</taxon>
    </lineage>
</organism>
<dbReference type="Proteomes" id="UP000515860">
    <property type="component" value="Chromosome"/>
</dbReference>
<dbReference type="SUPFAM" id="SSF48452">
    <property type="entry name" value="TPR-like"/>
    <property type="match status" value="1"/>
</dbReference>
<keyword evidence="1" id="KW-0677">Repeat</keyword>
<dbReference type="PROSITE" id="PS50005">
    <property type="entry name" value="TPR"/>
    <property type="match status" value="1"/>
</dbReference>
<dbReference type="InterPro" id="IPR011990">
    <property type="entry name" value="TPR-like_helical_dom_sf"/>
</dbReference>
<evidence type="ECO:0000256" key="3">
    <source>
        <dbReference type="PROSITE-ProRule" id="PRU00339"/>
    </source>
</evidence>
<dbReference type="EMBL" id="CP060635">
    <property type="protein sequence ID" value="QNM10332.1"/>
    <property type="molecule type" value="Genomic_DNA"/>
</dbReference>
<name>A0A7G9GHQ0_9FIRM</name>
<sequence>MEEERMKTGRLPAEQVADWDAGEFYHQLGIRYRTHDGNQVEKFLTDCARQLEGDGADRTMRCMVYNELGSFYRGTSRYQESMEAFRKSQEIILELKDRDTVEYATSINNMAGTCRLAGAHEQAVALFQEALEIHEKLGDRQSYAYASAHNNLSLAYQELGQLSLAAAHLERALPLIGNMPGRGHEVAVTYTNLSTLYHRMKEKDKAYQCIQKALGIFEGLDDAKNVHYAAAVNMLGELEYESGQYEKAAVSFKKAAEYTERFFGRNAEYETACQNLSRVCGKLGKEPAI</sequence>
<protein>
    <submittedName>
        <fullName evidence="4">Tetratricopeptide repeat protein</fullName>
    </submittedName>
</protein>
<dbReference type="Pfam" id="PF13424">
    <property type="entry name" value="TPR_12"/>
    <property type="match status" value="2"/>
</dbReference>